<evidence type="ECO:0000256" key="11">
    <source>
        <dbReference type="ARBA" id="ARBA00081210"/>
    </source>
</evidence>
<evidence type="ECO:0000256" key="3">
    <source>
        <dbReference type="ARBA" id="ARBA00010941"/>
    </source>
</evidence>
<dbReference type="RefSeq" id="WP_367887712.1">
    <property type="nucleotide sequence ID" value="NZ_CP130612.1"/>
</dbReference>
<comment type="pathway">
    <text evidence="2">Carbohydrate biosynthesis; Calvin cycle.</text>
</comment>
<dbReference type="Pfam" id="PF18913">
    <property type="entry name" value="FBPase_C"/>
    <property type="match status" value="1"/>
</dbReference>
<sequence length="336" mass="36649">MVKHTDTSVVTIDRYIIEQERNYPDATGELSGILYDLALASKMIANKVRLAGLVDILGAEGTENVQGEVQQKLDVIADNIIIKALDHGGRLCAMASEEQEQLIPIPTQFKRGKYLLLFDPLDGSSNIDVNVPVGTIFSVLKKVTPGEDGTMADALQPGVKQVAAGYVIYGSSTMLVYSTGHGVHGFTLDPSIGEFLLSHPDMKIPEHGRYLSVNDAYEQIWPENVRALMRRYRGLDGQRKAMNVRYVGSLVADFHRNLLGGGLFAYPANQKSPEGKLRLLYECNPLAFICEQAGGAAIDGTQRILDVQPTSLHQRTPYYVGSKADVAIAAEMLAKG</sequence>
<dbReference type="GO" id="GO:0030388">
    <property type="term" value="P:fructose 1,6-bisphosphate metabolic process"/>
    <property type="evidence" value="ECO:0007669"/>
    <property type="project" value="TreeGrafter"/>
</dbReference>
<keyword evidence="18" id="KW-1185">Reference proteome</keyword>
<evidence type="ECO:0000313" key="17">
    <source>
        <dbReference type="EMBL" id="WKW14943.1"/>
    </source>
</evidence>
<evidence type="ECO:0000256" key="9">
    <source>
        <dbReference type="ARBA" id="ARBA00023277"/>
    </source>
</evidence>
<keyword evidence="8 12" id="KW-0460">Magnesium</keyword>
<feature type="binding site" evidence="12">
    <location>
        <position position="121"/>
    </location>
    <ligand>
        <name>Mg(2+)</name>
        <dbReference type="ChEBI" id="CHEBI:18420"/>
        <label>1</label>
    </ligand>
</feature>
<feature type="binding site" evidence="12">
    <location>
        <position position="282"/>
    </location>
    <ligand>
        <name>Mg(2+)</name>
        <dbReference type="ChEBI" id="CHEBI:18420"/>
        <label>2</label>
    </ligand>
</feature>
<dbReference type="InterPro" id="IPR000146">
    <property type="entry name" value="FBPase_class-1"/>
</dbReference>
<accession>A0AA49JU90</accession>
<evidence type="ECO:0000256" key="6">
    <source>
        <dbReference type="ARBA" id="ARBA00022723"/>
    </source>
</evidence>
<feature type="binding site" evidence="12">
    <location>
        <position position="119"/>
    </location>
    <ligand>
        <name>Mg(2+)</name>
        <dbReference type="ChEBI" id="CHEBI:18420"/>
        <label>1</label>
    </ligand>
</feature>
<evidence type="ECO:0000313" key="16">
    <source>
        <dbReference type="EMBL" id="WKW12034.1"/>
    </source>
</evidence>
<dbReference type="FunFam" id="3.30.540.10:FF:000002">
    <property type="entry name" value="Fructose-1,6-bisphosphatase class 1"/>
    <property type="match status" value="1"/>
</dbReference>
<dbReference type="SUPFAM" id="SSF56655">
    <property type="entry name" value="Carbohydrate phosphatase"/>
    <property type="match status" value="1"/>
</dbReference>
<dbReference type="GO" id="GO:0006000">
    <property type="term" value="P:fructose metabolic process"/>
    <property type="evidence" value="ECO:0007669"/>
    <property type="project" value="TreeGrafter"/>
</dbReference>
<evidence type="ECO:0000256" key="1">
    <source>
        <dbReference type="ARBA" id="ARBA00001273"/>
    </source>
</evidence>
<feature type="binding site" evidence="12">
    <location>
        <position position="276"/>
    </location>
    <ligand>
        <name>substrate</name>
    </ligand>
</feature>
<dbReference type="AlphaFoldDB" id="A0AA49JU90"/>
<comment type="subcellular location">
    <subcellularLocation>
        <location evidence="12">Cytoplasm</location>
    </subcellularLocation>
</comment>
<dbReference type="Gene3D" id="3.30.540.10">
    <property type="entry name" value="Fructose-1,6-Bisphosphatase, subunit A, domain 1"/>
    <property type="match status" value="1"/>
</dbReference>
<comment type="catalytic activity">
    <reaction evidence="1 12">
        <text>beta-D-fructose 1,6-bisphosphate + H2O = beta-D-fructose 6-phosphate + phosphate</text>
        <dbReference type="Rhea" id="RHEA:11064"/>
        <dbReference type="ChEBI" id="CHEBI:15377"/>
        <dbReference type="ChEBI" id="CHEBI:32966"/>
        <dbReference type="ChEBI" id="CHEBI:43474"/>
        <dbReference type="ChEBI" id="CHEBI:57634"/>
        <dbReference type="EC" id="3.1.3.11"/>
    </reaction>
</comment>
<comment type="similarity">
    <text evidence="3 12 13">Belongs to the FBPase class 1 family.</text>
</comment>
<feature type="binding site" evidence="12">
    <location>
        <position position="246"/>
    </location>
    <ligand>
        <name>substrate</name>
    </ligand>
</feature>
<dbReference type="EC" id="3.1.3.11" evidence="4 12"/>
<dbReference type="PIRSF" id="PIRSF500210">
    <property type="entry name" value="FBPtase"/>
    <property type="match status" value="1"/>
</dbReference>
<dbReference type="EMBL" id="CP130612">
    <property type="protein sequence ID" value="WKW12034.1"/>
    <property type="molecule type" value="Genomic_DNA"/>
</dbReference>
<evidence type="ECO:0000259" key="15">
    <source>
        <dbReference type="Pfam" id="PF18913"/>
    </source>
</evidence>
<dbReference type="Pfam" id="PF00316">
    <property type="entry name" value="FBPase"/>
    <property type="match status" value="1"/>
</dbReference>
<evidence type="ECO:0000256" key="8">
    <source>
        <dbReference type="ARBA" id="ARBA00022842"/>
    </source>
</evidence>
<dbReference type="KEGG" id="pspc:Strain318_001306"/>
<evidence type="ECO:0000259" key="14">
    <source>
        <dbReference type="Pfam" id="PF00316"/>
    </source>
</evidence>
<organism evidence="16">
    <name type="scientific">Pseudogemmatithrix spongiicola</name>
    <dbReference type="NCBI Taxonomy" id="3062599"/>
    <lineage>
        <taxon>Bacteria</taxon>
        <taxon>Pseudomonadati</taxon>
        <taxon>Gemmatimonadota</taxon>
        <taxon>Gemmatimonadia</taxon>
        <taxon>Gemmatimonadales</taxon>
        <taxon>Gemmatimonadaceae</taxon>
        <taxon>Pseudogemmatithrix</taxon>
    </lineage>
</organism>
<name>A0AA49JU90_9BACT</name>
<evidence type="ECO:0000256" key="2">
    <source>
        <dbReference type="ARBA" id="ARBA00005215"/>
    </source>
</evidence>
<dbReference type="Gene3D" id="3.40.190.80">
    <property type="match status" value="1"/>
</dbReference>
<dbReference type="NCBIfam" id="NF006779">
    <property type="entry name" value="PRK09293.1-3"/>
    <property type="match status" value="1"/>
</dbReference>
<dbReference type="EMBL" id="CP130613">
    <property type="protein sequence ID" value="WKW14943.1"/>
    <property type="molecule type" value="Genomic_DNA"/>
</dbReference>
<comment type="cofactor">
    <cofactor evidence="12">
        <name>Mg(2+)</name>
        <dbReference type="ChEBI" id="CHEBI:18420"/>
    </cofactor>
    <text evidence="12">Binds 2 magnesium ions per subunit.</text>
</comment>
<feature type="domain" description="Fructose-1-6-bisphosphatase class 1 C-terminal" evidence="15">
    <location>
        <begin position="204"/>
        <end position="333"/>
    </location>
</feature>
<dbReference type="NCBIfam" id="NF006778">
    <property type="entry name" value="PRK09293.1-1"/>
    <property type="match status" value="1"/>
</dbReference>
<evidence type="ECO:0000256" key="12">
    <source>
        <dbReference type="HAMAP-Rule" id="MF_01855"/>
    </source>
</evidence>
<dbReference type="InterPro" id="IPR020548">
    <property type="entry name" value="Fructose_bisphosphatase_AS"/>
</dbReference>
<dbReference type="PRINTS" id="PR00115">
    <property type="entry name" value="F16BPHPHTASE"/>
</dbReference>
<comment type="subunit">
    <text evidence="12">Homotetramer.</text>
</comment>
<comment type="caution">
    <text evidence="12">Lacks conserved residue(s) required for the propagation of feature annotation.</text>
</comment>
<evidence type="ECO:0000256" key="4">
    <source>
        <dbReference type="ARBA" id="ARBA00013093"/>
    </source>
</evidence>
<evidence type="ECO:0000256" key="7">
    <source>
        <dbReference type="ARBA" id="ARBA00022801"/>
    </source>
</evidence>
<dbReference type="PIRSF" id="PIRSF000904">
    <property type="entry name" value="FBPtase_SBPase"/>
    <property type="match status" value="1"/>
</dbReference>
<reference evidence="16" key="1">
    <citation type="submission" date="2023-07" db="EMBL/GenBank/DDBJ databases">
        <authorList>
            <person name="Haufschild T."/>
            <person name="Kallscheuer N."/>
            <person name="Hammer J."/>
            <person name="Kohn T."/>
            <person name="Kabuu M."/>
            <person name="Jogler M."/>
            <person name="Wohfarth N."/>
            <person name="Heuer A."/>
            <person name="Rohde M."/>
            <person name="van Teeseling M.C.F."/>
            <person name="Jogler C."/>
        </authorList>
    </citation>
    <scope>NUCLEOTIDE SEQUENCE</scope>
    <source>
        <strain evidence="16">Strain 138</strain>
        <strain evidence="17">Strain 318</strain>
    </source>
</reference>
<evidence type="ECO:0000256" key="10">
    <source>
        <dbReference type="ARBA" id="ARBA00072069"/>
    </source>
</evidence>
<evidence type="ECO:0000313" key="18">
    <source>
        <dbReference type="Proteomes" id="UP001229955"/>
    </source>
</evidence>
<dbReference type="Proteomes" id="UP001229955">
    <property type="component" value="Chromosome"/>
</dbReference>
<dbReference type="GO" id="GO:0006002">
    <property type="term" value="P:fructose 6-phosphate metabolic process"/>
    <property type="evidence" value="ECO:0007669"/>
    <property type="project" value="TreeGrafter"/>
</dbReference>
<keyword evidence="9 12" id="KW-0119">Carbohydrate metabolism</keyword>
<dbReference type="InterPro" id="IPR033391">
    <property type="entry name" value="FBPase_N"/>
</dbReference>
<protein>
    <recommendedName>
        <fullName evidence="10 12">Fructose-1,6-bisphosphatase class 1</fullName>
        <shortName evidence="12">FBPase class 1</shortName>
        <ecNumber evidence="4 12">3.1.3.11</ecNumber>
    </recommendedName>
    <alternativeName>
        <fullName evidence="11 12">D-fructose-1,6-bisphosphate 1-phosphohydrolase class 1</fullName>
    </alternativeName>
</protein>
<dbReference type="InterPro" id="IPR044015">
    <property type="entry name" value="FBPase_C_dom"/>
</dbReference>
<dbReference type="PANTHER" id="PTHR11556">
    <property type="entry name" value="FRUCTOSE-1,6-BISPHOSPHATASE-RELATED"/>
    <property type="match status" value="1"/>
</dbReference>
<dbReference type="HAMAP" id="MF_01855">
    <property type="entry name" value="FBPase_class1"/>
    <property type="match status" value="1"/>
</dbReference>
<keyword evidence="6 12" id="KW-0479">Metal-binding</keyword>
<dbReference type="PANTHER" id="PTHR11556:SF35">
    <property type="entry name" value="SEDOHEPTULOSE-1,7-BISPHOSPHATASE, CHLOROPLASTIC"/>
    <property type="match status" value="1"/>
</dbReference>
<dbReference type="PROSITE" id="PS00124">
    <property type="entry name" value="FBPASE"/>
    <property type="match status" value="1"/>
</dbReference>
<dbReference type="GO" id="GO:0005986">
    <property type="term" value="P:sucrose biosynthetic process"/>
    <property type="evidence" value="ECO:0007669"/>
    <property type="project" value="TreeGrafter"/>
</dbReference>
<evidence type="ECO:0000256" key="5">
    <source>
        <dbReference type="ARBA" id="ARBA00022490"/>
    </source>
</evidence>
<feature type="binding site" evidence="12">
    <location>
        <position position="97"/>
    </location>
    <ligand>
        <name>Mg(2+)</name>
        <dbReference type="ChEBI" id="CHEBI:18420"/>
        <label>1</label>
    </ligand>
</feature>
<dbReference type="InterPro" id="IPR028343">
    <property type="entry name" value="FBPtase"/>
</dbReference>
<dbReference type="CDD" id="cd00354">
    <property type="entry name" value="FBPase"/>
    <property type="match status" value="1"/>
</dbReference>
<dbReference type="GO" id="GO:0006094">
    <property type="term" value="P:gluconeogenesis"/>
    <property type="evidence" value="ECO:0007669"/>
    <property type="project" value="UniProtKB-UniRule"/>
</dbReference>
<feature type="binding site" evidence="12">
    <location>
        <position position="119"/>
    </location>
    <ligand>
        <name>Mg(2+)</name>
        <dbReference type="ChEBI" id="CHEBI:18420"/>
        <label>2</label>
    </ligand>
</feature>
<dbReference type="GO" id="GO:0000287">
    <property type="term" value="F:magnesium ion binding"/>
    <property type="evidence" value="ECO:0007669"/>
    <property type="project" value="UniProtKB-UniRule"/>
</dbReference>
<keyword evidence="5 12" id="KW-0963">Cytoplasm</keyword>
<gene>
    <name evidence="12 16" type="primary">fbp</name>
    <name evidence="16" type="ORF">Strain138_001306</name>
    <name evidence="17" type="ORF">Strain318_001306</name>
</gene>
<dbReference type="GO" id="GO:0005829">
    <property type="term" value="C:cytosol"/>
    <property type="evidence" value="ECO:0007669"/>
    <property type="project" value="TreeGrafter"/>
</dbReference>
<accession>A0AA49K0F6</accession>
<feature type="binding site" evidence="12">
    <location>
        <position position="214"/>
    </location>
    <ligand>
        <name>substrate</name>
    </ligand>
</feature>
<dbReference type="GO" id="GO:0042132">
    <property type="term" value="F:fructose 1,6-bisphosphate 1-phosphatase activity"/>
    <property type="evidence" value="ECO:0007669"/>
    <property type="project" value="UniProtKB-UniRule"/>
</dbReference>
<feature type="binding site" evidence="12">
    <location>
        <begin position="122"/>
        <end position="125"/>
    </location>
    <ligand>
        <name>substrate</name>
    </ligand>
</feature>
<proteinExistence type="inferred from homology"/>
<feature type="domain" description="Fructose-1-6-bisphosphatase class I N-terminal" evidence="14">
    <location>
        <begin position="11"/>
        <end position="200"/>
    </location>
</feature>
<keyword evidence="7 12" id="KW-0378">Hydrolase</keyword>
<feature type="binding site" evidence="12">
    <location>
        <position position="122"/>
    </location>
    <ligand>
        <name>Mg(2+)</name>
        <dbReference type="ChEBI" id="CHEBI:18420"/>
        <label>2</label>
    </ligand>
</feature>
<evidence type="ECO:0000256" key="13">
    <source>
        <dbReference type="RuleBase" id="RU000508"/>
    </source>
</evidence>